<dbReference type="PROSITE" id="PS51296">
    <property type="entry name" value="RIESKE"/>
    <property type="match status" value="1"/>
</dbReference>
<dbReference type="Proteomes" id="UP001526143">
    <property type="component" value="Unassembled WGS sequence"/>
</dbReference>
<dbReference type="EMBL" id="JAOWRF010000371">
    <property type="protein sequence ID" value="MCV3216974.1"/>
    <property type="molecule type" value="Genomic_DNA"/>
</dbReference>
<dbReference type="Pfam" id="PF00355">
    <property type="entry name" value="Rieske"/>
    <property type="match status" value="1"/>
</dbReference>
<evidence type="ECO:0000259" key="8">
    <source>
        <dbReference type="PROSITE" id="PS51296"/>
    </source>
</evidence>
<evidence type="ECO:0000256" key="4">
    <source>
        <dbReference type="ARBA" id="ARBA00023002"/>
    </source>
</evidence>
<dbReference type="SUPFAM" id="SSF55961">
    <property type="entry name" value="Bet v1-like"/>
    <property type="match status" value="1"/>
</dbReference>
<name>A0ABT3B6F3_9CYAN</name>
<organism evidence="9 10">
    <name type="scientific">Plectonema radiosum NIES-515</name>
    <dbReference type="NCBI Taxonomy" id="2986073"/>
    <lineage>
        <taxon>Bacteria</taxon>
        <taxon>Bacillati</taxon>
        <taxon>Cyanobacteriota</taxon>
        <taxon>Cyanophyceae</taxon>
        <taxon>Oscillatoriophycideae</taxon>
        <taxon>Oscillatoriales</taxon>
        <taxon>Microcoleaceae</taxon>
        <taxon>Plectonema</taxon>
    </lineage>
</organism>
<sequence length="362" mass="42036">MTGTSLQPISHTADLGFPGDYYWEPQVFAKEMKTIWRNNWHFVGREEDLPNPGDYLACTIGEDPIFVIRQADGTLQALHNVCPHRGMRLLNGQGNCRIIRCPYHGWTFDGKGQLLEVTYPQLFAGLDKSAIQLLEARVDTWGGFIFVCPEQEGELFRDFLAGVPDYLKQSNLCWEELREVARWSYNESVNWKLLIENYLDLYHVPWLHSQSLVKEGMDIQNHFNATLTGRHCNFKFSSKDQPAEKNRYESYVFPNLSMSASSNSAEVWRFQPLTPERTVLEIVLYQTPEQQEYSSSNFIETHRSNYDQFMEEDFVICRLIQKTVKSLAYKVNQPDNKWGHAIAKCQQAIADFHKNWLEATKD</sequence>
<keyword evidence="6" id="KW-0411">Iron-sulfur</keyword>
<dbReference type="CDD" id="cd03469">
    <property type="entry name" value="Rieske_RO_Alpha_N"/>
    <property type="match status" value="1"/>
</dbReference>
<evidence type="ECO:0000256" key="2">
    <source>
        <dbReference type="ARBA" id="ARBA00022714"/>
    </source>
</evidence>
<evidence type="ECO:0000256" key="1">
    <source>
        <dbReference type="ARBA" id="ARBA00001962"/>
    </source>
</evidence>
<evidence type="ECO:0000256" key="7">
    <source>
        <dbReference type="ARBA" id="ARBA00023027"/>
    </source>
</evidence>
<proteinExistence type="predicted"/>
<protein>
    <submittedName>
        <fullName evidence="9">Aromatic ring-hydroxylating dioxygenase subunit alpha</fullName>
    </submittedName>
</protein>
<keyword evidence="7" id="KW-0520">NAD</keyword>
<feature type="domain" description="Rieske" evidence="8">
    <location>
        <begin position="40"/>
        <end position="147"/>
    </location>
</feature>
<dbReference type="PANTHER" id="PTHR43756">
    <property type="entry name" value="CHOLINE MONOOXYGENASE, CHLOROPLASTIC"/>
    <property type="match status" value="1"/>
</dbReference>
<keyword evidence="3" id="KW-0479">Metal-binding</keyword>
<keyword evidence="2" id="KW-0001">2Fe-2S</keyword>
<evidence type="ECO:0000313" key="9">
    <source>
        <dbReference type="EMBL" id="MCV3216974.1"/>
    </source>
</evidence>
<keyword evidence="5" id="KW-0408">Iron</keyword>
<evidence type="ECO:0000256" key="5">
    <source>
        <dbReference type="ARBA" id="ARBA00023004"/>
    </source>
</evidence>
<dbReference type="PROSITE" id="PS00570">
    <property type="entry name" value="RING_HYDROXYL_ALPHA"/>
    <property type="match status" value="1"/>
</dbReference>
<keyword evidence="10" id="KW-1185">Reference proteome</keyword>
<dbReference type="InterPro" id="IPR015879">
    <property type="entry name" value="Ring_hydroxy_dOase_asu_C_dom"/>
</dbReference>
<dbReference type="InterPro" id="IPR015881">
    <property type="entry name" value="ARHD_Rieske_2Fe_2S"/>
</dbReference>
<reference evidence="9 10" key="1">
    <citation type="submission" date="2022-10" db="EMBL/GenBank/DDBJ databases">
        <title>Identification of biosynthetic pathway for the production of the potent trypsin inhibitor radiosumin.</title>
        <authorList>
            <person name="Fewer D.P."/>
            <person name="Delbaje E."/>
            <person name="Ouyang X."/>
            <person name="Agostino P.D."/>
            <person name="Wahlsten M."/>
            <person name="Jokela J."/>
            <person name="Permi P."/>
            <person name="Haapaniemi E."/>
            <person name="Koistinen H."/>
        </authorList>
    </citation>
    <scope>NUCLEOTIDE SEQUENCE [LARGE SCALE GENOMIC DNA]</scope>
    <source>
        <strain evidence="9 10">NIES-515</strain>
    </source>
</reference>
<keyword evidence="9" id="KW-0223">Dioxygenase</keyword>
<dbReference type="GO" id="GO:0051213">
    <property type="term" value="F:dioxygenase activity"/>
    <property type="evidence" value="ECO:0007669"/>
    <property type="project" value="UniProtKB-KW"/>
</dbReference>
<dbReference type="PANTHER" id="PTHR43756:SF5">
    <property type="entry name" value="CHOLINE MONOOXYGENASE, CHLOROPLASTIC"/>
    <property type="match status" value="1"/>
</dbReference>
<evidence type="ECO:0000313" key="10">
    <source>
        <dbReference type="Proteomes" id="UP001526143"/>
    </source>
</evidence>
<dbReference type="SUPFAM" id="SSF50022">
    <property type="entry name" value="ISP domain"/>
    <property type="match status" value="1"/>
</dbReference>
<dbReference type="Gene3D" id="3.90.380.10">
    <property type="entry name" value="Naphthalene 1,2-dioxygenase Alpha Subunit, Chain A, domain 1"/>
    <property type="match status" value="1"/>
</dbReference>
<dbReference type="Gene3D" id="2.102.10.10">
    <property type="entry name" value="Rieske [2Fe-2S] iron-sulphur domain"/>
    <property type="match status" value="1"/>
</dbReference>
<dbReference type="InterPro" id="IPR001663">
    <property type="entry name" value="Rng_hydr_dOase-A"/>
</dbReference>
<gene>
    <name evidence="9" type="ORF">OGM63_26295</name>
</gene>
<comment type="cofactor">
    <cofactor evidence="1">
        <name>Fe cation</name>
        <dbReference type="ChEBI" id="CHEBI:24875"/>
    </cofactor>
</comment>
<dbReference type="InterPro" id="IPR036922">
    <property type="entry name" value="Rieske_2Fe-2S_sf"/>
</dbReference>
<dbReference type="RefSeq" id="WP_263748663.1">
    <property type="nucleotide sequence ID" value="NZ_JAOWRF010000371.1"/>
</dbReference>
<dbReference type="CDD" id="cd00680">
    <property type="entry name" value="RHO_alpha_C"/>
    <property type="match status" value="1"/>
</dbReference>
<evidence type="ECO:0000256" key="3">
    <source>
        <dbReference type="ARBA" id="ARBA00022723"/>
    </source>
</evidence>
<dbReference type="InterPro" id="IPR017941">
    <property type="entry name" value="Rieske_2Fe-2S"/>
</dbReference>
<accession>A0ABT3B6F3</accession>
<comment type="caution">
    <text evidence="9">The sequence shown here is derived from an EMBL/GenBank/DDBJ whole genome shotgun (WGS) entry which is preliminary data.</text>
</comment>
<dbReference type="PRINTS" id="PR00090">
    <property type="entry name" value="RNGDIOXGNASE"/>
</dbReference>
<keyword evidence="4" id="KW-0560">Oxidoreductase</keyword>
<dbReference type="Pfam" id="PF00848">
    <property type="entry name" value="Ring_hydroxyl_A"/>
    <property type="match status" value="1"/>
</dbReference>
<evidence type="ECO:0000256" key="6">
    <source>
        <dbReference type="ARBA" id="ARBA00023014"/>
    </source>
</evidence>